<dbReference type="EMBL" id="JAVDQG010000004">
    <property type="protein sequence ID" value="MDR6226151.1"/>
    <property type="molecule type" value="Genomic_DNA"/>
</dbReference>
<comment type="caution">
    <text evidence="1">The sequence shown here is derived from an EMBL/GenBank/DDBJ whole genome shotgun (WGS) entry which is preliminary data.</text>
</comment>
<evidence type="ECO:0000313" key="1">
    <source>
        <dbReference type="EMBL" id="MDR6226151.1"/>
    </source>
</evidence>
<accession>A0ABU1IMZ7</accession>
<gene>
    <name evidence="1" type="ORF">JOE21_002157</name>
</gene>
<protein>
    <submittedName>
        <fullName evidence="1">Uncharacterized protein</fullName>
    </submittedName>
</protein>
<name>A0ABU1IMZ7_9BACL</name>
<sequence>MKVVKLPRKILNPLALPGMGRSMELHGLEEKARHQINEAFTRKELYVQFEDGDTTYPVINLWSDPHDPSRVTLFIE</sequence>
<reference evidence="1 2" key="1">
    <citation type="submission" date="2023-07" db="EMBL/GenBank/DDBJ databases">
        <title>Genomic Encyclopedia of Type Strains, Phase IV (KMG-IV): sequencing the most valuable type-strain genomes for metagenomic binning, comparative biology and taxonomic classification.</title>
        <authorList>
            <person name="Goeker M."/>
        </authorList>
    </citation>
    <scope>NUCLEOTIDE SEQUENCE [LARGE SCALE GENOMIC DNA]</scope>
    <source>
        <strain evidence="1 2">DSM 45903</strain>
    </source>
</reference>
<proteinExistence type="predicted"/>
<organism evidence="1 2">
    <name type="scientific">Desmospora profundinema</name>
    <dbReference type="NCBI Taxonomy" id="1571184"/>
    <lineage>
        <taxon>Bacteria</taxon>
        <taxon>Bacillati</taxon>
        <taxon>Bacillota</taxon>
        <taxon>Bacilli</taxon>
        <taxon>Bacillales</taxon>
        <taxon>Thermoactinomycetaceae</taxon>
        <taxon>Desmospora</taxon>
    </lineage>
</organism>
<evidence type="ECO:0000313" key="2">
    <source>
        <dbReference type="Proteomes" id="UP001185012"/>
    </source>
</evidence>
<keyword evidence="2" id="KW-1185">Reference proteome</keyword>
<dbReference type="Proteomes" id="UP001185012">
    <property type="component" value="Unassembled WGS sequence"/>
</dbReference>
<dbReference type="RefSeq" id="WP_309865670.1">
    <property type="nucleotide sequence ID" value="NZ_JAVDQG010000004.1"/>
</dbReference>